<dbReference type="Pfam" id="PF12776">
    <property type="entry name" value="Myb_DNA-bind_3"/>
    <property type="match status" value="1"/>
</dbReference>
<reference evidence="2 3" key="1">
    <citation type="submission" date="2016-09" db="EMBL/GenBank/DDBJ databases">
        <title>The draft genome of Dichanthelium oligosanthes: A C3 panicoid grass species.</title>
        <authorList>
            <person name="Studer A.J."/>
            <person name="Schnable J.C."/>
            <person name="Brutnell T.P."/>
        </authorList>
    </citation>
    <scope>NUCLEOTIDE SEQUENCE [LARGE SCALE GENOMIC DNA]</scope>
    <source>
        <strain evidence="3">cv. Kellogg 1175</strain>
        <tissue evidence="2">Leaf</tissue>
    </source>
</reference>
<organism evidence="2 3">
    <name type="scientific">Dichanthelium oligosanthes</name>
    <dbReference type="NCBI Taxonomy" id="888268"/>
    <lineage>
        <taxon>Eukaryota</taxon>
        <taxon>Viridiplantae</taxon>
        <taxon>Streptophyta</taxon>
        <taxon>Embryophyta</taxon>
        <taxon>Tracheophyta</taxon>
        <taxon>Spermatophyta</taxon>
        <taxon>Magnoliopsida</taxon>
        <taxon>Liliopsida</taxon>
        <taxon>Poales</taxon>
        <taxon>Poaceae</taxon>
        <taxon>PACMAD clade</taxon>
        <taxon>Panicoideae</taxon>
        <taxon>Panicodae</taxon>
        <taxon>Paniceae</taxon>
        <taxon>Dichantheliinae</taxon>
        <taxon>Dichanthelium</taxon>
    </lineage>
</organism>
<evidence type="ECO:0000259" key="1">
    <source>
        <dbReference type="Pfam" id="PF12776"/>
    </source>
</evidence>
<dbReference type="AlphaFoldDB" id="A0A1E5UNG5"/>
<dbReference type="PANTHER" id="PTHR46934:SF9">
    <property type="entry name" value="MYB_SANT-LIKE DOMAIN-CONTAINING PROTEIN"/>
    <property type="match status" value="1"/>
</dbReference>
<protein>
    <recommendedName>
        <fullName evidence="1">Myb/SANT-like domain-containing protein</fullName>
    </recommendedName>
</protein>
<feature type="domain" description="Myb/SANT-like" evidence="1">
    <location>
        <begin position="9"/>
        <end position="103"/>
    </location>
</feature>
<evidence type="ECO:0000313" key="2">
    <source>
        <dbReference type="EMBL" id="OEL14434.1"/>
    </source>
</evidence>
<accession>A0A1E5UNG5</accession>
<comment type="caution">
    <text evidence="2">The sequence shown here is derived from an EMBL/GenBank/DDBJ whole genome shotgun (WGS) entry which is preliminary data.</text>
</comment>
<dbReference type="InterPro" id="IPR024752">
    <property type="entry name" value="Myb/SANT-like_dom"/>
</dbReference>
<gene>
    <name evidence="2" type="ORF">BAE44_0024547</name>
</gene>
<keyword evidence="3" id="KW-1185">Reference proteome</keyword>
<dbReference type="OrthoDB" id="694532at2759"/>
<dbReference type="Proteomes" id="UP000095767">
    <property type="component" value="Unassembled WGS sequence"/>
</dbReference>
<name>A0A1E5UNG5_9POAL</name>
<dbReference type="PANTHER" id="PTHR46934">
    <property type="entry name" value="MYB_DNA-BIND_3 DOMAIN-CONTAINING PROTEIN-RELATED"/>
    <property type="match status" value="1"/>
</dbReference>
<dbReference type="EMBL" id="LWDX02070060">
    <property type="protein sequence ID" value="OEL14434.1"/>
    <property type="molecule type" value="Genomic_DNA"/>
</dbReference>
<sequence length="195" mass="22863">MSTESTRATWNYTYEKGLADIMKELVNLPMLRGQNGWTAEGWRNITKKFNAMFPLAHFMKQQIQKKEKELKGYYKIIREARKSGVGFNDTLGMIIAELKIWDKLIEDNSKVSKLRKKAFPLFNNLESLYEGNAFFFLFVYINGHKCYSFTWVWWVLKEFLTALLMELDLCTVLSRYDAITFLLMMKFSAGSHSSL</sequence>
<evidence type="ECO:0000313" key="3">
    <source>
        <dbReference type="Proteomes" id="UP000095767"/>
    </source>
</evidence>
<proteinExistence type="predicted"/>